<feature type="region of interest" description="Disordered" evidence="1">
    <location>
        <begin position="123"/>
        <end position="160"/>
    </location>
</feature>
<feature type="signal peptide" evidence="2">
    <location>
        <begin position="1"/>
        <end position="21"/>
    </location>
</feature>
<keyword evidence="4" id="KW-1185">Reference proteome</keyword>
<evidence type="ECO:0000313" key="3">
    <source>
        <dbReference type="EMBL" id="KAK3371233.1"/>
    </source>
</evidence>
<accession>A0AAE0N5T1</accession>
<feature type="region of interest" description="Disordered" evidence="1">
    <location>
        <begin position="32"/>
        <end position="53"/>
    </location>
</feature>
<evidence type="ECO:0000256" key="1">
    <source>
        <dbReference type="SAM" id="MobiDB-lite"/>
    </source>
</evidence>
<evidence type="ECO:0000256" key="2">
    <source>
        <dbReference type="SAM" id="SignalP"/>
    </source>
</evidence>
<keyword evidence="2" id="KW-0732">Signal</keyword>
<feature type="chain" id="PRO_5041926555" evidence="2">
    <location>
        <begin position="22"/>
        <end position="191"/>
    </location>
</feature>
<dbReference type="EMBL" id="JAULSN010000005">
    <property type="protein sequence ID" value="KAK3371233.1"/>
    <property type="molecule type" value="Genomic_DNA"/>
</dbReference>
<name>A0AAE0N5T1_9PEZI</name>
<gene>
    <name evidence="3" type="ORF">B0T24DRAFT_595075</name>
</gene>
<comment type="caution">
    <text evidence="3">The sequence shown here is derived from an EMBL/GenBank/DDBJ whole genome shotgun (WGS) entry which is preliminary data.</text>
</comment>
<dbReference type="Proteomes" id="UP001287356">
    <property type="component" value="Unassembled WGS sequence"/>
</dbReference>
<reference evidence="3" key="2">
    <citation type="submission" date="2023-06" db="EMBL/GenBank/DDBJ databases">
        <authorList>
            <consortium name="Lawrence Berkeley National Laboratory"/>
            <person name="Haridas S."/>
            <person name="Hensen N."/>
            <person name="Bonometti L."/>
            <person name="Westerberg I."/>
            <person name="Brannstrom I.O."/>
            <person name="Guillou S."/>
            <person name="Cros-Aarteil S."/>
            <person name="Calhoun S."/>
            <person name="Kuo A."/>
            <person name="Mondo S."/>
            <person name="Pangilinan J."/>
            <person name="Riley R."/>
            <person name="Labutti K."/>
            <person name="Andreopoulos B."/>
            <person name="Lipzen A."/>
            <person name="Chen C."/>
            <person name="Yanf M."/>
            <person name="Daum C."/>
            <person name="Ng V."/>
            <person name="Clum A."/>
            <person name="Steindorff A."/>
            <person name="Ohm R."/>
            <person name="Martin F."/>
            <person name="Silar P."/>
            <person name="Natvig D."/>
            <person name="Lalanne C."/>
            <person name="Gautier V."/>
            <person name="Ament-Velasquez S.L."/>
            <person name="Kruys A."/>
            <person name="Hutchinson M.I."/>
            <person name="Powell A.J."/>
            <person name="Barry K."/>
            <person name="Miller A.N."/>
            <person name="Grigoriev I.V."/>
            <person name="Debuchy R."/>
            <person name="Gladieux P."/>
            <person name="Thoren M.H."/>
            <person name="Johannesson H."/>
        </authorList>
    </citation>
    <scope>NUCLEOTIDE SEQUENCE</scope>
    <source>
        <strain evidence="3">CBS 958.72</strain>
    </source>
</reference>
<organism evidence="3 4">
    <name type="scientific">Lasiosphaeria ovina</name>
    <dbReference type="NCBI Taxonomy" id="92902"/>
    <lineage>
        <taxon>Eukaryota</taxon>
        <taxon>Fungi</taxon>
        <taxon>Dikarya</taxon>
        <taxon>Ascomycota</taxon>
        <taxon>Pezizomycotina</taxon>
        <taxon>Sordariomycetes</taxon>
        <taxon>Sordariomycetidae</taxon>
        <taxon>Sordariales</taxon>
        <taxon>Lasiosphaeriaceae</taxon>
        <taxon>Lasiosphaeria</taxon>
    </lineage>
</organism>
<dbReference type="AlphaFoldDB" id="A0AAE0N5T1"/>
<sequence length="191" mass="20621">MAVAWARIATLTLLLLQGVKVAPIITSAAPVAGQPAPGSPNKPGPRSWAGSGTRDATQATAFRFGHQCEGAAPKTRSMIIVYYDSYVQLFFEDLVKFVSASRKMMRKAKMAAKVAQIKRLAELEMPEESDEEEVEPSTPSSTDGAIAPLEATSTVMKDGEAEERIPSLRYMSARQPAFGAARGIRFYQGIP</sequence>
<proteinExistence type="predicted"/>
<reference evidence="3" key="1">
    <citation type="journal article" date="2023" name="Mol. Phylogenet. Evol.">
        <title>Genome-scale phylogeny and comparative genomics of the fungal order Sordariales.</title>
        <authorList>
            <person name="Hensen N."/>
            <person name="Bonometti L."/>
            <person name="Westerberg I."/>
            <person name="Brannstrom I.O."/>
            <person name="Guillou S."/>
            <person name="Cros-Aarteil S."/>
            <person name="Calhoun S."/>
            <person name="Haridas S."/>
            <person name="Kuo A."/>
            <person name="Mondo S."/>
            <person name="Pangilinan J."/>
            <person name="Riley R."/>
            <person name="LaButti K."/>
            <person name="Andreopoulos B."/>
            <person name="Lipzen A."/>
            <person name="Chen C."/>
            <person name="Yan M."/>
            <person name="Daum C."/>
            <person name="Ng V."/>
            <person name="Clum A."/>
            <person name="Steindorff A."/>
            <person name="Ohm R.A."/>
            <person name="Martin F."/>
            <person name="Silar P."/>
            <person name="Natvig D.O."/>
            <person name="Lalanne C."/>
            <person name="Gautier V."/>
            <person name="Ament-Velasquez S.L."/>
            <person name="Kruys A."/>
            <person name="Hutchinson M.I."/>
            <person name="Powell A.J."/>
            <person name="Barry K."/>
            <person name="Miller A.N."/>
            <person name="Grigoriev I.V."/>
            <person name="Debuchy R."/>
            <person name="Gladieux P."/>
            <person name="Hiltunen Thoren M."/>
            <person name="Johannesson H."/>
        </authorList>
    </citation>
    <scope>NUCLEOTIDE SEQUENCE</scope>
    <source>
        <strain evidence="3">CBS 958.72</strain>
    </source>
</reference>
<feature type="compositionally biased region" description="Acidic residues" evidence="1">
    <location>
        <begin position="124"/>
        <end position="135"/>
    </location>
</feature>
<protein>
    <submittedName>
        <fullName evidence="3">Uncharacterized protein</fullName>
    </submittedName>
</protein>
<evidence type="ECO:0000313" key="4">
    <source>
        <dbReference type="Proteomes" id="UP001287356"/>
    </source>
</evidence>